<dbReference type="InterPro" id="IPR036322">
    <property type="entry name" value="WD40_repeat_dom_sf"/>
</dbReference>
<dbReference type="PROSITE" id="PS50294">
    <property type="entry name" value="WD_REPEATS_REGION"/>
    <property type="match status" value="1"/>
</dbReference>
<comment type="caution">
    <text evidence="2">The sequence shown here is derived from an EMBL/GenBank/DDBJ whole genome shotgun (WGS) entry which is preliminary data.</text>
</comment>
<evidence type="ECO:0000256" key="1">
    <source>
        <dbReference type="PROSITE-ProRule" id="PRU00221"/>
    </source>
</evidence>
<feature type="repeat" description="WD" evidence="1">
    <location>
        <begin position="103"/>
        <end position="137"/>
    </location>
</feature>
<accession>A0AAN8IMM5</accession>
<dbReference type="InterPro" id="IPR001680">
    <property type="entry name" value="WD40_rpt"/>
</dbReference>
<proteinExistence type="predicted"/>
<evidence type="ECO:0000313" key="2">
    <source>
        <dbReference type="EMBL" id="KAK5979126.1"/>
    </source>
</evidence>
<dbReference type="EMBL" id="WIXE01008651">
    <property type="protein sequence ID" value="KAK5979126.1"/>
    <property type="molecule type" value="Genomic_DNA"/>
</dbReference>
<dbReference type="Gene3D" id="2.130.10.10">
    <property type="entry name" value="YVTN repeat-like/Quinoprotein amine dehydrogenase"/>
    <property type="match status" value="1"/>
</dbReference>
<feature type="non-terminal residue" evidence="2">
    <location>
        <position position="1"/>
    </location>
</feature>
<keyword evidence="1" id="KW-0853">WD repeat</keyword>
<organism evidence="2 3">
    <name type="scientific">Trichostrongylus colubriformis</name>
    <name type="common">Black scour worm</name>
    <dbReference type="NCBI Taxonomy" id="6319"/>
    <lineage>
        <taxon>Eukaryota</taxon>
        <taxon>Metazoa</taxon>
        <taxon>Ecdysozoa</taxon>
        <taxon>Nematoda</taxon>
        <taxon>Chromadorea</taxon>
        <taxon>Rhabditida</taxon>
        <taxon>Rhabditina</taxon>
        <taxon>Rhabditomorpha</taxon>
        <taxon>Strongyloidea</taxon>
        <taxon>Trichostrongylidae</taxon>
        <taxon>Trichostrongylus</taxon>
    </lineage>
</organism>
<dbReference type="Proteomes" id="UP001331761">
    <property type="component" value="Unassembled WGS sequence"/>
</dbReference>
<keyword evidence="3" id="KW-1185">Reference proteome</keyword>
<dbReference type="PANTHER" id="PTHR46866:SF1">
    <property type="entry name" value="GH12955P"/>
    <property type="match status" value="1"/>
</dbReference>
<evidence type="ECO:0000313" key="3">
    <source>
        <dbReference type="Proteomes" id="UP001331761"/>
    </source>
</evidence>
<protein>
    <submittedName>
        <fullName evidence="2">Uncharacterized protein</fullName>
    </submittedName>
</protein>
<dbReference type="SMART" id="SM00320">
    <property type="entry name" value="WD40"/>
    <property type="match status" value="2"/>
</dbReference>
<dbReference type="PANTHER" id="PTHR46866">
    <property type="entry name" value="GH12955P"/>
    <property type="match status" value="1"/>
</dbReference>
<name>A0AAN8IMM5_TRICO</name>
<reference evidence="2 3" key="1">
    <citation type="submission" date="2019-10" db="EMBL/GenBank/DDBJ databases">
        <title>Assembly and Annotation for the nematode Trichostrongylus colubriformis.</title>
        <authorList>
            <person name="Martin J."/>
        </authorList>
    </citation>
    <scope>NUCLEOTIDE SEQUENCE [LARGE SCALE GENOMIC DNA]</scope>
    <source>
        <strain evidence="2">G859</strain>
        <tissue evidence="2">Whole worm</tissue>
    </source>
</reference>
<dbReference type="InterPro" id="IPR015943">
    <property type="entry name" value="WD40/YVTN_repeat-like_dom_sf"/>
</dbReference>
<sequence length="188" mass="20769">NSPTSLRITPLHQLNSFPSGNRLLSLSSPSSHSNLATIGGVGLCESTSLSALWCARISAAVCAAEGKFFVNCMEKKFGLLTLTLAGRRIRSSLRFDHLTLCTFNGHSSSVRRIASLSNENSFISASSDKTVKLWSIKPEYDTVEAQWTYNRHQRPILDVTLLANNLIASTDGNLHVRTAIYYFFIRDD</sequence>
<dbReference type="SUPFAM" id="SSF50978">
    <property type="entry name" value="WD40 repeat-like"/>
    <property type="match status" value="1"/>
</dbReference>
<dbReference type="AlphaFoldDB" id="A0AAN8IMM5"/>
<dbReference type="PROSITE" id="PS50082">
    <property type="entry name" value="WD_REPEATS_2"/>
    <property type="match status" value="1"/>
</dbReference>
<gene>
    <name evidence="2" type="ORF">GCK32_016797</name>
</gene>
<dbReference type="Pfam" id="PF00400">
    <property type="entry name" value="WD40"/>
    <property type="match status" value="1"/>
</dbReference>